<organism evidence="2 3">
    <name type="scientific">Dechloromonas denitrificans</name>
    <dbReference type="NCBI Taxonomy" id="281362"/>
    <lineage>
        <taxon>Bacteria</taxon>
        <taxon>Pseudomonadati</taxon>
        <taxon>Pseudomonadota</taxon>
        <taxon>Betaproteobacteria</taxon>
        <taxon>Rhodocyclales</taxon>
        <taxon>Azonexaceae</taxon>
        <taxon>Dechloromonas</taxon>
    </lineage>
</organism>
<dbReference type="Proteomes" id="UP000070186">
    <property type="component" value="Unassembled WGS sequence"/>
</dbReference>
<dbReference type="GO" id="GO:0016301">
    <property type="term" value="F:kinase activity"/>
    <property type="evidence" value="ECO:0007669"/>
    <property type="project" value="UniProtKB-KW"/>
</dbReference>
<evidence type="ECO:0000313" key="3">
    <source>
        <dbReference type="Proteomes" id="UP000070186"/>
    </source>
</evidence>
<comment type="caution">
    <text evidence="2">The sequence shown here is derived from an EMBL/GenBank/DDBJ whole genome shotgun (WGS) entry which is preliminary data.</text>
</comment>
<dbReference type="AlphaFoldDB" id="A0A133XHF6"/>
<name>A0A133XHF6_9RHOO</name>
<dbReference type="CDD" id="cd00077">
    <property type="entry name" value="HDc"/>
    <property type="match status" value="1"/>
</dbReference>
<protein>
    <submittedName>
        <fullName evidence="2">Histidine kinase</fullName>
    </submittedName>
</protein>
<dbReference type="InterPro" id="IPR003607">
    <property type="entry name" value="HD/PDEase_dom"/>
</dbReference>
<sequence>MGMSVAEAVRTLDDEAAKKMKRLIERGVKIPPQPRVLEELRKHLQRKEFDIRLLSRVINQDAGITAMLFKVVTSAAYKQHQPFETVEQILHAVGVRQTFNLVQAISLAAQGDLKKNPQVYEAFWARSQAVAQLAMLIADERIAVCNIFPDQAYLAGVFHDCGVLLLMQRFSSYCAEMHLGEPGRWVELAEEDSKFSADHCVVGYIVARHWHLPDFICDAIRYHHDIRELGMHASRTMVAILQLAVDIYYRDQRVANPEWEQVKDEVLPELGMSDDGLLEFVDVIIERFHAGQH</sequence>
<dbReference type="Pfam" id="PF08668">
    <property type="entry name" value="HDOD"/>
    <property type="match status" value="1"/>
</dbReference>
<evidence type="ECO:0000259" key="1">
    <source>
        <dbReference type="PROSITE" id="PS51833"/>
    </source>
</evidence>
<gene>
    <name evidence="2" type="ORF">AT959_13600</name>
</gene>
<dbReference type="PANTHER" id="PTHR33525:SF6">
    <property type="entry name" value="HDOD DOMAIN-CONTAINING PROTEIN"/>
    <property type="match status" value="1"/>
</dbReference>
<accession>A0A133XHF6</accession>
<dbReference type="PROSITE" id="PS51833">
    <property type="entry name" value="HDOD"/>
    <property type="match status" value="1"/>
</dbReference>
<keyword evidence="3" id="KW-1185">Reference proteome</keyword>
<keyword evidence="2" id="KW-0808">Transferase</keyword>
<dbReference type="Gene3D" id="1.10.3210.10">
    <property type="entry name" value="Hypothetical protein af1432"/>
    <property type="match status" value="1"/>
</dbReference>
<dbReference type="RefSeq" id="WP_066883934.1">
    <property type="nucleotide sequence ID" value="NZ_LODL01000021.1"/>
</dbReference>
<proteinExistence type="predicted"/>
<dbReference type="EMBL" id="LODL01000021">
    <property type="protein sequence ID" value="KXB30372.1"/>
    <property type="molecule type" value="Genomic_DNA"/>
</dbReference>
<reference evidence="2 3" key="1">
    <citation type="submission" date="2015-12" db="EMBL/GenBank/DDBJ databases">
        <title>Nitrous oxide reduction kinetics distinguish bacteria harboring typical versus atypical NosZ.</title>
        <authorList>
            <person name="Yoon S."/>
            <person name="Nissen S."/>
            <person name="Park D."/>
            <person name="Sanford R.A."/>
            <person name="Loeffler F.E."/>
        </authorList>
    </citation>
    <scope>NUCLEOTIDE SEQUENCE [LARGE SCALE GENOMIC DNA]</scope>
    <source>
        <strain evidence="2 3">ATCC BAA-841</strain>
    </source>
</reference>
<dbReference type="InterPro" id="IPR052340">
    <property type="entry name" value="RNase_Y/CdgJ"/>
</dbReference>
<evidence type="ECO:0000313" key="2">
    <source>
        <dbReference type="EMBL" id="KXB30372.1"/>
    </source>
</evidence>
<dbReference type="PANTHER" id="PTHR33525">
    <property type="match status" value="1"/>
</dbReference>
<keyword evidence="2" id="KW-0418">Kinase</keyword>
<feature type="domain" description="HDOD" evidence="1">
    <location>
        <begin position="30"/>
        <end position="226"/>
    </location>
</feature>
<dbReference type="SUPFAM" id="SSF109604">
    <property type="entry name" value="HD-domain/PDEase-like"/>
    <property type="match status" value="1"/>
</dbReference>
<dbReference type="InterPro" id="IPR013976">
    <property type="entry name" value="HDOD"/>
</dbReference>
<dbReference type="STRING" id="281362.AT959_13600"/>